<evidence type="ECO:0000313" key="2">
    <source>
        <dbReference type="EMBL" id="KAK4178245.1"/>
    </source>
</evidence>
<dbReference type="Gene3D" id="3.40.50.150">
    <property type="entry name" value="Vaccinia Virus protein VP39"/>
    <property type="match status" value="1"/>
</dbReference>
<reference evidence="2" key="1">
    <citation type="journal article" date="2023" name="Mol. Phylogenet. Evol.">
        <title>Genome-scale phylogeny and comparative genomics of the fungal order Sordariales.</title>
        <authorList>
            <person name="Hensen N."/>
            <person name="Bonometti L."/>
            <person name="Westerberg I."/>
            <person name="Brannstrom I.O."/>
            <person name="Guillou S."/>
            <person name="Cros-Aarteil S."/>
            <person name="Calhoun S."/>
            <person name="Haridas S."/>
            <person name="Kuo A."/>
            <person name="Mondo S."/>
            <person name="Pangilinan J."/>
            <person name="Riley R."/>
            <person name="LaButti K."/>
            <person name="Andreopoulos B."/>
            <person name="Lipzen A."/>
            <person name="Chen C."/>
            <person name="Yan M."/>
            <person name="Daum C."/>
            <person name="Ng V."/>
            <person name="Clum A."/>
            <person name="Steindorff A."/>
            <person name="Ohm R.A."/>
            <person name="Martin F."/>
            <person name="Silar P."/>
            <person name="Natvig D.O."/>
            <person name="Lalanne C."/>
            <person name="Gautier V."/>
            <person name="Ament-Velasquez S.L."/>
            <person name="Kruys A."/>
            <person name="Hutchinson M.I."/>
            <person name="Powell A.J."/>
            <person name="Barry K."/>
            <person name="Miller A.N."/>
            <person name="Grigoriev I.V."/>
            <person name="Debuchy R."/>
            <person name="Gladieux P."/>
            <person name="Hiltunen Thoren M."/>
            <person name="Johannesson H."/>
        </authorList>
    </citation>
    <scope>NUCLEOTIDE SEQUENCE</scope>
    <source>
        <strain evidence="2">CBS 892.96</strain>
    </source>
</reference>
<dbReference type="SUPFAM" id="SSF53335">
    <property type="entry name" value="S-adenosyl-L-methionine-dependent methyltransferases"/>
    <property type="match status" value="1"/>
</dbReference>
<dbReference type="AlphaFoldDB" id="A0AAN6WAH2"/>
<dbReference type="Proteomes" id="UP001302321">
    <property type="component" value="Unassembled WGS sequence"/>
</dbReference>
<sequence>MTISIILLLYLLTSTRCPLLKRLPERPTRILIIGCGQGTTTSALAGLIPVDGGRVDALDPTPHSHVCALEQYVHRSSNGSPYTLGEAQTYLTWYHPITFHQTDAIQFLADDTNKDKEWEVVVLVHSVWYFDFVTTLRKTLEKLKGRMKRVFIAEHALRATSREAQPHVLAPISRATLEVLRLGRTVEEAEWI</sequence>
<dbReference type="EMBL" id="MU866143">
    <property type="protein sequence ID" value="KAK4178245.1"/>
    <property type="molecule type" value="Genomic_DNA"/>
</dbReference>
<comment type="caution">
    <text evidence="2">The sequence shown here is derived from an EMBL/GenBank/DDBJ whole genome shotgun (WGS) entry which is preliminary data.</text>
</comment>
<dbReference type="InterPro" id="IPR029063">
    <property type="entry name" value="SAM-dependent_MTases_sf"/>
</dbReference>
<organism evidence="2 3">
    <name type="scientific">Triangularia setosa</name>
    <dbReference type="NCBI Taxonomy" id="2587417"/>
    <lineage>
        <taxon>Eukaryota</taxon>
        <taxon>Fungi</taxon>
        <taxon>Dikarya</taxon>
        <taxon>Ascomycota</taxon>
        <taxon>Pezizomycotina</taxon>
        <taxon>Sordariomycetes</taxon>
        <taxon>Sordariomycetidae</taxon>
        <taxon>Sordariales</taxon>
        <taxon>Podosporaceae</taxon>
        <taxon>Triangularia</taxon>
    </lineage>
</organism>
<name>A0AAN6WAH2_9PEZI</name>
<accession>A0AAN6WAH2</accession>
<reference evidence="2" key="2">
    <citation type="submission" date="2023-05" db="EMBL/GenBank/DDBJ databases">
        <authorList>
            <consortium name="Lawrence Berkeley National Laboratory"/>
            <person name="Steindorff A."/>
            <person name="Hensen N."/>
            <person name="Bonometti L."/>
            <person name="Westerberg I."/>
            <person name="Brannstrom I.O."/>
            <person name="Guillou S."/>
            <person name="Cros-Aarteil S."/>
            <person name="Calhoun S."/>
            <person name="Haridas S."/>
            <person name="Kuo A."/>
            <person name="Mondo S."/>
            <person name="Pangilinan J."/>
            <person name="Riley R."/>
            <person name="Labutti K."/>
            <person name="Andreopoulos B."/>
            <person name="Lipzen A."/>
            <person name="Chen C."/>
            <person name="Yanf M."/>
            <person name="Daum C."/>
            <person name="Ng V."/>
            <person name="Clum A."/>
            <person name="Ohm R."/>
            <person name="Martin F."/>
            <person name="Silar P."/>
            <person name="Natvig D."/>
            <person name="Lalanne C."/>
            <person name="Gautier V."/>
            <person name="Ament-Velasquez S.L."/>
            <person name="Kruys A."/>
            <person name="Hutchinson M.I."/>
            <person name="Powell A.J."/>
            <person name="Barry K."/>
            <person name="Miller A.N."/>
            <person name="Grigoriev I.V."/>
            <person name="Debuchy R."/>
            <person name="Gladieux P."/>
            <person name="Thoren M.H."/>
            <person name="Johannesson H."/>
        </authorList>
    </citation>
    <scope>NUCLEOTIDE SEQUENCE</scope>
    <source>
        <strain evidence="2">CBS 892.96</strain>
    </source>
</reference>
<protein>
    <submittedName>
        <fullName evidence="2">Uncharacterized protein</fullName>
    </submittedName>
</protein>
<proteinExistence type="predicted"/>
<evidence type="ECO:0000256" key="1">
    <source>
        <dbReference type="SAM" id="SignalP"/>
    </source>
</evidence>
<keyword evidence="3" id="KW-1185">Reference proteome</keyword>
<feature type="signal peptide" evidence="1">
    <location>
        <begin position="1"/>
        <end position="17"/>
    </location>
</feature>
<evidence type="ECO:0000313" key="3">
    <source>
        <dbReference type="Proteomes" id="UP001302321"/>
    </source>
</evidence>
<gene>
    <name evidence="2" type="ORF">QBC36DRAFT_376953</name>
</gene>
<keyword evidence="1" id="KW-0732">Signal</keyword>
<feature type="chain" id="PRO_5042890854" evidence="1">
    <location>
        <begin position="18"/>
        <end position="192"/>
    </location>
</feature>